<dbReference type="EMBL" id="MAPZ01000010">
    <property type="protein sequence ID" value="OBY11926.1"/>
    <property type="molecule type" value="Genomic_DNA"/>
</dbReference>
<name>A0A1B8RT29_9CLOT</name>
<dbReference type="OrthoDB" id="1669507at2"/>
<protein>
    <recommendedName>
        <fullName evidence="3">VRR-NUC domain-containing protein</fullName>
    </recommendedName>
</protein>
<evidence type="ECO:0000313" key="1">
    <source>
        <dbReference type="EMBL" id="OBY11926.1"/>
    </source>
</evidence>
<evidence type="ECO:0008006" key="3">
    <source>
        <dbReference type="Google" id="ProtNLM"/>
    </source>
</evidence>
<reference evidence="1 2" key="1">
    <citation type="submission" date="2016-06" db="EMBL/GenBank/DDBJ databases">
        <authorList>
            <person name="Kjaerup R.B."/>
            <person name="Dalgaard T.S."/>
            <person name="Juul-Madsen H.R."/>
        </authorList>
    </citation>
    <scope>NUCLEOTIDE SEQUENCE [LARGE SCALE GENOMIC DNA]</scope>
    <source>
        <strain evidence="1 2">373-A1</strain>
    </source>
</reference>
<gene>
    <name evidence="1" type="ORF">CP373A1_03105</name>
</gene>
<dbReference type="Proteomes" id="UP000092714">
    <property type="component" value="Unassembled WGS sequence"/>
</dbReference>
<proteinExistence type="predicted"/>
<sequence length="116" mass="13339">MFIKERRKVVTNSKQKGARGERELSSKLKEYGYNTRRGQQYCGANGDADVVGLPGIHIECKRVERLNIYDAISQAKADKKENELGAVFHRKDRSEWLVTMTLDEWMKLYKGSGLDE</sequence>
<evidence type="ECO:0000313" key="2">
    <source>
        <dbReference type="Proteomes" id="UP000092714"/>
    </source>
</evidence>
<comment type="caution">
    <text evidence="1">The sequence shown here is derived from an EMBL/GenBank/DDBJ whole genome shotgun (WGS) entry which is preliminary data.</text>
</comment>
<keyword evidence="2" id="KW-1185">Reference proteome</keyword>
<dbReference type="AlphaFoldDB" id="A0A1B8RT29"/>
<accession>A0A1B8RT29</accession>
<organism evidence="1 2">
    <name type="scientific">Clostridium paraputrificum</name>
    <dbReference type="NCBI Taxonomy" id="29363"/>
    <lineage>
        <taxon>Bacteria</taxon>
        <taxon>Bacillati</taxon>
        <taxon>Bacillota</taxon>
        <taxon>Clostridia</taxon>
        <taxon>Eubacteriales</taxon>
        <taxon>Clostridiaceae</taxon>
        <taxon>Clostridium</taxon>
    </lineage>
</organism>